<proteinExistence type="predicted"/>
<evidence type="ECO:0000256" key="1">
    <source>
        <dbReference type="SAM" id="SignalP"/>
    </source>
</evidence>
<organism evidence="2 3">
    <name type="scientific">Caballeronia terrestris</name>
    <dbReference type="NCBI Taxonomy" id="1226301"/>
    <lineage>
        <taxon>Bacteria</taxon>
        <taxon>Pseudomonadati</taxon>
        <taxon>Pseudomonadota</taxon>
        <taxon>Betaproteobacteria</taxon>
        <taxon>Burkholderiales</taxon>
        <taxon>Burkholderiaceae</taxon>
        <taxon>Caballeronia</taxon>
    </lineage>
</organism>
<evidence type="ECO:0008006" key="4">
    <source>
        <dbReference type="Google" id="ProtNLM"/>
    </source>
</evidence>
<feature type="signal peptide" evidence="1">
    <location>
        <begin position="1"/>
        <end position="23"/>
    </location>
</feature>
<keyword evidence="3" id="KW-1185">Reference proteome</keyword>
<keyword evidence="1" id="KW-0732">Signal</keyword>
<comment type="caution">
    <text evidence="2">The sequence shown here is derived from an EMBL/GenBank/DDBJ whole genome shotgun (WGS) entry which is preliminary data.</text>
</comment>
<dbReference type="PROSITE" id="PS51257">
    <property type="entry name" value="PROKAR_LIPOPROTEIN"/>
    <property type="match status" value="1"/>
</dbReference>
<dbReference type="RefSeq" id="WP_087654323.1">
    <property type="nucleotide sequence ID" value="NZ_FCOL02000001.1"/>
</dbReference>
<reference evidence="2" key="1">
    <citation type="submission" date="2016-01" db="EMBL/GenBank/DDBJ databases">
        <authorList>
            <person name="Peeters C."/>
        </authorList>
    </citation>
    <scope>NUCLEOTIDE SEQUENCE [LARGE SCALE GENOMIC DNA]</scope>
    <source>
        <strain evidence="2">LMG 22937</strain>
    </source>
</reference>
<evidence type="ECO:0000313" key="3">
    <source>
        <dbReference type="Proteomes" id="UP000054925"/>
    </source>
</evidence>
<protein>
    <recommendedName>
        <fullName evidence="4">Lipoprotein</fullName>
    </recommendedName>
</protein>
<gene>
    <name evidence="2" type="ORF">AWB67_00159</name>
</gene>
<sequence length="120" mass="12482">MKFPALASSAATCALVLTGCAAAMDDNNLMKNVPVGSGTSHLEIYPFIECVKAKWAPQAGRLRQYTPDADGQVLAVRSASGSGDDVLLYAQPSPAARNTGYTIYGDIAAARYVSAAHACD</sequence>
<dbReference type="Proteomes" id="UP000054925">
    <property type="component" value="Unassembled WGS sequence"/>
</dbReference>
<feature type="chain" id="PRO_5011109389" description="Lipoprotein" evidence="1">
    <location>
        <begin position="24"/>
        <end position="120"/>
    </location>
</feature>
<evidence type="ECO:0000313" key="2">
    <source>
        <dbReference type="EMBL" id="SAL12179.1"/>
    </source>
</evidence>
<accession>A0A158EYE6</accession>
<dbReference type="OrthoDB" id="9131441at2"/>
<name>A0A158EYE6_9BURK</name>
<dbReference type="EMBL" id="FCOL02000001">
    <property type="protein sequence ID" value="SAL12179.1"/>
    <property type="molecule type" value="Genomic_DNA"/>
</dbReference>
<dbReference type="AlphaFoldDB" id="A0A158EYE6"/>